<dbReference type="GeneID" id="20653240"/>
<name>G5AGW8_PHYSP</name>
<dbReference type="RefSeq" id="XP_009539319.1">
    <property type="nucleotide sequence ID" value="XM_009541024.1"/>
</dbReference>
<dbReference type="Proteomes" id="UP000002640">
    <property type="component" value="Unassembled WGS sequence"/>
</dbReference>
<reference evidence="2 3" key="1">
    <citation type="journal article" date="2006" name="Science">
        <title>Phytophthora genome sequences uncover evolutionary origins and mechanisms of pathogenesis.</title>
        <authorList>
            <person name="Tyler B.M."/>
            <person name="Tripathy S."/>
            <person name="Zhang X."/>
            <person name="Dehal P."/>
            <person name="Jiang R.H."/>
            <person name="Aerts A."/>
            <person name="Arredondo F.D."/>
            <person name="Baxter L."/>
            <person name="Bensasson D."/>
            <person name="Beynon J.L."/>
            <person name="Chapman J."/>
            <person name="Damasceno C.M."/>
            <person name="Dorrance A.E."/>
            <person name="Dou D."/>
            <person name="Dickerman A.W."/>
            <person name="Dubchak I.L."/>
            <person name="Garbelotto M."/>
            <person name="Gijzen M."/>
            <person name="Gordon S.G."/>
            <person name="Govers F."/>
            <person name="Grunwald N.J."/>
            <person name="Huang W."/>
            <person name="Ivors K.L."/>
            <person name="Jones R.W."/>
            <person name="Kamoun S."/>
            <person name="Krampis K."/>
            <person name="Lamour K.H."/>
            <person name="Lee M.K."/>
            <person name="McDonald W.H."/>
            <person name="Medina M."/>
            <person name="Meijer H.J."/>
            <person name="Nordberg E.K."/>
            <person name="Maclean D.J."/>
            <person name="Ospina-Giraldo M.D."/>
            <person name="Morris P.F."/>
            <person name="Phuntumart V."/>
            <person name="Putnam N.H."/>
            <person name="Rash S."/>
            <person name="Rose J.K."/>
            <person name="Sakihama Y."/>
            <person name="Salamov A.A."/>
            <person name="Savidor A."/>
            <person name="Scheuring C.F."/>
            <person name="Smith B.M."/>
            <person name="Sobral B.W."/>
            <person name="Terry A."/>
            <person name="Torto-Alalibo T.A."/>
            <person name="Win J."/>
            <person name="Xu Z."/>
            <person name="Zhang H."/>
            <person name="Grigoriev I.V."/>
            <person name="Rokhsar D.S."/>
            <person name="Boore J.L."/>
        </authorList>
    </citation>
    <scope>NUCLEOTIDE SEQUENCE [LARGE SCALE GENOMIC DNA]</scope>
    <source>
        <strain evidence="2 3">P6497</strain>
    </source>
</reference>
<sequence>MKKVIGQSTKQEREISKLRHLIDRIQAERKQLEQQAISNRDYAKKIEHRFFMGTKGQSLAQCNLELSSRLRALQDTLKKKDQALMQTEQERDEARDKLAVVQRALDTRLESYQLNGSLHTGLLFEISKLQDHSEALALQLAQERKQMSALGGQLKKSQKREEELEDARTVRETWIATMEKERAALDEKLAQLSGDVQTAACEKATLLRFIHEQAEAKFQLEARLKDEQAQRRQEIERAQHALKLWEGEIQQLKASLQSARQDSERQREEFDRVMATLREQQEVNSKQRAREAEMKLELERLEGARKKCEDDFLAAKDVCRELQSTVEQHEETGRQLRSEIDALETTRRELLGQIETKQAEERALRKAMEGALQDLAALSKQRNDAAKAMSEAVTISASSLEEQQALERQVE</sequence>
<keyword evidence="1" id="KW-0175">Coiled coil</keyword>
<gene>
    <name evidence="2" type="ORF">PHYSODRAFT_460860</name>
</gene>
<dbReference type="SMR" id="G5AGW8"/>
<protein>
    <submittedName>
        <fullName evidence="2">Uncharacterized protein</fullName>
    </submittedName>
</protein>
<evidence type="ECO:0000256" key="1">
    <source>
        <dbReference type="SAM" id="Coils"/>
    </source>
</evidence>
<dbReference type="EMBL" id="JH159168">
    <property type="protein sequence ID" value="EGZ05161.1"/>
    <property type="molecule type" value="Genomic_DNA"/>
</dbReference>
<evidence type="ECO:0000313" key="3">
    <source>
        <dbReference type="Proteomes" id="UP000002640"/>
    </source>
</evidence>
<keyword evidence="3" id="KW-1185">Reference proteome</keyword>
<accession>G5AGW8</accession>
<dbReference type="AlphaFoldDB" id="G5AGW8"/>
<dbReference type="KEGG" id="psoj:PHYSODRAFT_460860"/>
<feature type="non-terminal residue" evidence="2">
    <location>
        <position position="411"/>
    </location>
</feature>
<proteinExistence type="predicted"/>
<feature type="coiled-coil region" evidence="1">
    <location>
        <begin position="8"/>
        <end position="35"/>
    </location>
</feature>
<dbReference type="InParanoid" id="G5AGW8"/>
<evidence type="ECO:0000313" key="2">
    <source>
        <dbReference type="EMBL" id="EGZ05161.1"/>
    </source>
</evidence>
<feature type="coiled-coil region" evidence="1">
    <location>
        <begin position="70"/>
        <end position="360"/>
    </location>
</feature>
<organism evidence="2 3">
    <name type="scientific">Phytophthora sojae (strain P6497)</name>
    <name type="common">Soybean stem and root rot agent</name>
    <name type="synonym">Phytophthora megasperma f. sp. glycines</name>
    <dbReference type="NCBI Taxonomy" id="1094619"/>
    <lineage>
        <taxon>Eukaryota</taxon>
        <taxon>Sar</taxon>
        <taxon>Stramenopiles</taxon>
        <taxon>Oomycota</taxon>
        <taxon>Peronosporomycetes</taxon>
        <taxon>Peronosporales</taxon>
        <taxon>Peronosporaceae</taxon>
        <taxon>Phytophthora</taxon>
    </lineage>
</organism>
<dbReference type="OMA" id="QRDECER"/>